<dbReference type="AlphaFoldDB" id="A0A086BM61"/>
<dbReference type="Proteomes" id="UP000028709">
    <property type="component" value="Unassembled WGS sequence"/>
</dbReference>
<accession>A0A086BM61</accession>
<evidence type="ECO:0000313" key="2">
    <source>
        <dbReference type="EMBL" id="KFF30025.1"/>
    </source>
</evidence>
<evidence type="ECO:0000313" key="3">
    <source>
        <dbReference type="Proteomes" id="UP000028709"/>
    </source>
</evidence>
<evidence type="ECO:0000256" key="1">
    <source>
        <dbReference type="SAM" id="Phobius"/>
    </source>
</evidence>
<dbReference type="PANTHER" id="PTHR34219">
    <property type="entry name" value="IRON-REGULATED INNER MEMBRANE PROTEIN-RELATED"/>
    <property type="match status" value="1"/>
</dbReference>
<dbReference type="STRING" id="558152.IQ37_02355"/>
<dbReference type="Pfam" id="PF03929">
    <property type="entry name" value="PepSY_TM"/>
    <property type="match status" value="1"/>
</dbReference>
<dbReference type="EMBL" id="JPRJ01000002">
    <property type="protein sequence ID" value="KFF30025.1"/>
    <property type="molecule type" value="Genomic_DNA"/>
</dbReference>
<feature type="transmembrane region" description="Helical" evidence="1">
    <location>
        <begin position="85"/>
        <end position="107"/>
    </location>
</feature>
<dbReference type="PANTHER" id="PTHR34219:SF3">
    <property type="entry name" value="BLL7967 PROTEIN"/>
    <property type="match status" value="1"/>
</dbReference>
<feature type="transmembrane region" description="Helical" evidence="1">
    <location>
        <begin position="21"/>
        <end position="42"/>
    </location>
</feature>
<dbReference type="RefSeq" id="WP_034681287.1">
    <property type="nucleotide sequence ID" value="NZ_CP023049.2"/>
</dbReference>
<keyword evidence="1" id="KW-0812">Transmembrane</keyword>
<name>A0A086BM61_9FLAO</name>
<reference evidence="2 3" key="1">
    <citation type="submission" date="2014-07" db="EMBL/GenBank/DDBJ databases">
        <title>Genome of Chryseobacterium piperi CTM.</title>
        <authorList>
            <person name="Pipes S.E."/>
            <person name="Stropko S.J."/>
            <person name="Newman J.D."/>
        </authorList>
    </citation>
    <scope>NUCLEOTIDE SEQUENCE [LARGE SCALE GENOMIC DNA]</scope>
    <source>
        <strain evidence="2 3">CTM</strain>
    </source>
</reference>
<sequence>MRKQSFSVKWDAKIKRQNYDLHNVFGFYALIILLVVAMTGMYDQNTGARLSNTSAYAAPFERVDFATKVQKLNYDLHVGSARGGIWGRVLYFFITIIGASLPITGFLV</sequence>
<dbReference type="eggNOG" id="COG3182">
    <property type="taxonomic scope" value="Bacteria"/>
</dbReference>
<comment type="caution">
    <text evidence="2">The sequence shown here is derived from an EMBL/GenBank/DDBJ whole genome shotgun (WGS) entry which is preliminary data.</text>
</comment>
<evidence type="ECO:0008006" key="4">
    <source>
        <dbReference type="Google" id="ProtNLM"/>
    </source>
</evidence>
<organism evidence="2 3">
    <name type="scientific">Chryseobacterium piperi</name>
    <dbReference type="NCBI Taxonomy" id="558152"/>
    <lineage>
        <taxon>Bacteria</taxon>
        <taxon>Pseudomonadati</taxon>
        <taxon>Bacteroidota</taxon>
        <taxon>Flavobacteriia</taxon>
        <taxon>Flavobacteriales</taxon>
        <taxon>Weeksellaceae</taxon>
        <taxon>Chryseobacterium group</taxon>
        <taxon>Chryseobacterium</taxon>
    </lineage>
</organism>
<protein>
    <recommendedName>
        <fullName evidence="4">Peptidase</fullName>
    </recommendedName>
</protein>
<gene>
    <name evidence="2" type="ORF">IQ37_02355</name>
</gene>
<keyword evidence="1" id="KW-1133">Transmembrane helix</keyword>
<keyword evidence="1" id="KW-0472">Membrane</keyword>
<dbReference type="InterPro" id="IPR005625">
    <property type="entry name" value="PepSY-ass_TM"/>
</dbReference>
<proteinExistence type="predicted"/>
<keyword evidence="3" id="KW-1185">Reference proteome</keyword>